<sequence>MKTKRGFHDVNQSFHFPSNPRFIFHDSPGFETGDETQLKQVQCFIRERSREWKIDEKLRAIWFFNEERPGNVYDPEMGWQENRKVAEEILETRKPISDFKFPPIACLSMEDMHNNTRMCLNQVKKLTEETAKCLNGSALKTFTRTKTTDFRYFIMIKILNWFPHTPRAVLSRKEPPMDRKSKLSGFEKGFTEEFPWKREIECWIALLICAENSFWHCALGVPYFQALKQSFETYKKSDSRCIVEAAVQDVKLTRDSLKENSSRLIKLLLENRLPRPSDLDVEQ</sequence>
<organism evidence="1 2">
    <name type="scientific">Clathrus columnatus</name>
    <dbReference type="NCBI Taxonomy" id="1419009"/>
    <lineage>
        <taxon>Eukaryota</taxon>
        <taxon>Fungi</taxon>
        <taxon>Dikarya</taxon>
        <taxon>Basidiomycota</taxon>
        <taxon>Agaricomycotina</taxon>
        <taxon>Agaricomycetes</taxon>
        <taxon>Phallomycetidae</taxon>
        <taxon>Phallales</taxon>
        <taxon>Clathraceae</taxon>
        <taxon>Clathrus</taxon>
    </lineage>
</organism>
<keyword evidence="2" id="KW-1185">Reference proteome</keyword>
<accession>A0AAV5AG05</accession>
<evidence type="ECO:0000313" key="1">
    <source>
        <dbReference type="EMBL" id="GJJ11619.1"/>
    </source>
</evidence>
<dbReference type="Proteomes" id="UP001050691">
    <property type="component" value="Unassembled WGS sequence"/>
</dbReference>
<reference evidence="1" key="1">
    <citation type="submission" date="2021-10" db="EMBL/GenBank/DDBJ databases">
        <title>De novo Genome Assembly of Clathrus columnatus (Basidiomycota, Fungi) Using Illumina and Nanopore Sequence Data.</title>
        <authorList>
            <person name="Ogiso-Tanaka E."/>
            <person name="Itagaki H."/>
            <person name="Hosoya T."/>
            <person name="Hosaka K."/>
        </authorList>
    </citation>
    <scope>NUCLEOTIDE SEQUENCE</scope>
    <source>
        <strain evidence="1">MO-923</strain>
    </source>
</reference>
<name>A0AAV5AG05_9AGAM</name>
<dbReference type="EMBL" id="BPWL01000006">
    <property type="protein sequence ID" value="GJJ11619.1"/>
    <property type="molecule type" value="Genomic_DNA"/>
</dbReference>
<comment type="caution">
    <text evidence="1">The sequence shown here is derived from an EMBL/GenBank/DDBJ whole genome shotgun (WGS) entry which is preliminary data.</text>
</comment>
<dbReference type="AlphaFoldDB" id="A0AAV5AG05"/>
<evidence type="ECO:0000313" key="2">
    <source>
        <dbReference type="Proteomes" id="UP001050691"/>
    </source>
</evidence>
<protein>
    <submittedName>
        <fullName evidence="1">Uncharacterized protein</fullName>
    </submittedName>
</protein>
<proteinExistence type="predicted"/>
<gene>
    <name evidence="1" type="ORF">Clacol_005855</name>
</gene>